<organism evidence="2 3">
    <name type="scientific">Romanomermis culicivorax</name>
    <name type="common">Nematode worm</name>
    <dbReference type="NCBI Taxonomy" id="13658"/>
    <lineage>
        <taxon>Eukaryota</taxon>
        <taxon>Metazoa</taxon>
        <taxon>Ecdysozoa</taxon>
        <taxon>Nematoda</taxon>
        <taxon>Enoplea</taxon>
        <taxon>Dorylaimia</taxon>
        <taxon>Mermithida</taxon>
        <taxon>Mermithoidea</taxon>
        <taxon>Mermithidae</taxon>
        <taxon>Romanomermis</taxon>
    </lineage>
</organism>
<protein>
    <submittedName>
        <fullName evidence="3">Peptidase S1 domain-containing protein</fullName>
    </submittedName>
</protein>
<dbReference type="Proteomes" id="UP000887565">
    <property type="component" value="Unplaced"/>
</dbReference>
<accession>A0A915HRY4</accession>
<dbReference type="Gene3D" id="2.40.10.10">
    <property type="entry name" value="Trypsin-like serine proteases"/>
    <property type="match status" value="1"/>
</dbReference>
<dbReference type="GO" id="GO:0004252">
    <property type="term" value="F:serine-type endopeptidase activity"/>
    <property type="evidence" value="ECO:0007669"/>
    <property type="project" value="InterPro"/>
</dbReference>
<evidence type="ECO:0000313" key="3">
    <source>
        <dbReference type="WBParaSite" id="nRc.2.0.1.t04683-RA"/>
    </source>
</evidence>
<sequence length="49" mass="5424">MSHEQSAFFQGDSGGPVVCQKYGKAFAQGIYSGPTDRCRRILHQNCSFI</sequence>
<dbReference type="SUPFAM" id="SSF50494">
    <property type="entry name" value="Trypsin-like serine proteases"/>
    <property type="match status" value="1"/>
</dbReference>
<dbReference type="InterPro" id="IPR009003">
    <property type="entry name" value="Peptidase_S1_PA"/>
</dbReference>
<evidence type="ECO:0000313" key="2">
    <source>
        <dbReference type="Proteomes" id="UP000887565"/>
    </source>
</evidence>
<dbReference type="AlphaFoldDB" id="A0A915HRY4"/>
<dbReference type="GO" id="GO:0006508">
    <property type="term" value="P:proteolysis"/>
    <property type="evidence" value="ECO:0007669"/>
    <property type="project" value="InterPro"/>
</dbReference>
<proteinExistence type="predicted"/>
<dbReference type="Pfam" id="PF00089">
    <property type="entry name" value="Trypsin"/>
    <property type="match status" value="1"/>
</dbReference>
<dbReference type="InterPro" id="IPR043504">
    <property type="entry name" value="Peptidase_S1_PA_chymotrypsin"/>
</dbReference>
<evidence type="ECO:0000259" key="1">
    <source>
        <dbReference type="Pfam" id="PF00089"/>
    </source>
</evidence>
<keyword evidence="2" id="KW-1185">Reference proteome</keyword>
<name>A0A915HRY4_ROMCU</name>
<dbReference type="InterPro" id="IPR001254">
    <property type="entry name" value="Trypsin_dom"/>
</dbReference>
<feature type="domain" description="Peptidase S1" evidence="1">
    <location>
        <begin position="6"/>
        <end position="40"/>
    </location>
</feature>
<dbReference type="WBParaSite" id="nRc.2.0.1.t04683-RA">
    <property type="protein sequence ID" value="nRc.2.0.1.t04683-RA"/>
    <property type="gene ID" value="nRc.2.0.1.g04683"/>
</dbReference>
<reference evidence="3" key="1">
    <citation type="submission" date="2022-11" db="UniProtKB">
        <authorList>
            <consortium name="WormBaseParasite"/>
        </authorList>
    </citation>
    <scope>IDENTIFICATION</scope>
</reference>